<evidence type="ECO:0000313" key="2">
    <source>
        <dbReference type="Proteomes" id="UP000494363"/>
    </source>
</evidence>
<name>A0A6J5E8B2_9BURK</name>
<organism evidence="1 2">
    <name type="scientific">Paraburkholderia humisilvae</name>
    <dbReference type="NCBI Taxonomy" id="627669"/>
    <lineage>
        <taxon>Bacteria</taxon>
        <taxon>Pseudomonadati</taxon>
        <taxon>Pseudomonadota</taxon>
        <taxon>Betaproteobacteria</taxon>
        <taxon>Burkholderiales</taxon>
        <taxon>Burkholderiaceae</taxon>
        <taxon>Paraburkholderia</taxon>
    </lineage>
</organism>
<dbReference type="Proteomes" id="UP000494363">
    <property type="component" value="Unassembled WGS sequence"/>
</dbReference>
<protein>
    <submittedName>
        <fullName evidence="1">Uncharacterized protein</fullName>
    </submittedName>
</protein>
<reference evidence="1 2" key="1">
    <citation type="submission" date="2020-04" db="EMBL/GenBank/DDBJ databases">
        <authorList>
            <person name="De Canck E."/>
        </authorList>
    </citation>
    <scope>NUCLEOTIDE SEQUENCE [LARGE SCALE GENOMIC DNA]</scope>
    <source>
        <strain evidence="1 2">LMG 29542</strain>
    </source>
</reference>
<gene>
    <name evidence="1" type="ORF">LMG29542_04122</name>
</gene>
<dbReference type="AlphaFoldDB" id="A0A6J5E8B2"/>
<sequence length="114" mass="12796">MVQDKNGVHILITSRNHTGHTEDLFATLKRNQFGSGPYRPAANVKGIAVGSRDASGWTFHYQVWAQLLFDVYSILDGDPSTSLRVDNPRGSPDFEGRVILDHGELWPNETHHAW</sequence>
<evidence type="ECO:0000313" key="1">
    <source>
        <dbReference type="EMBL" id="CAB3761586.1"/>
    </source>
</evidence>
<accession>A0A6J5E8B2</accession>
<keyword evidence="2" id="KW-1185">Reference proteome</keyword>
<dbReference type="RefSeq" id="WP_175228282.1">
    <property type="nucleotide sequence ID" value="NZ_JBHLTK010000079.1"/>
</dbReference>
<dbReference type="EMBL" id="CADIKH010000018">
    <property type="protein sequence ID" value="CAB3761586.1"/>
    <property type="molecule type" value="Genomic_DNA"/>
</dbReference>
<proteinExistence type="predicted"/>